<evidence type="ECO:0000313" key="2">
    <source>
        <dbReference type="Proteomes" id="UP000321580"/>
    </source>
</evidence>
<dbReference type="EMBL" id="VOOR01000021">
    <property type="protein sequence ID" value="TXB62989.1"/>
    <property type="molecule type" value="Genomic_DNA"/>
</dbReference>
<sequence>MNVHLVNDEKFVNLSVKRFEQYYPGKNLFVVGVPKGHSGPLQHVAPHPRVKVLNFNSRNAEKKILEWAGGQEKINLFVHFLIPSKARVALRLQGSGRSVKTYWIFYGFGLYNLLEERGDYEVFDNKKPHSWQSVTLNWLKNAALSLLLRCNMFTVCEEFIQKLDYFCFWNHYDYQLLLRHFETDAKFRFFRYYEMPLQKAKPQAPKSKGTVFLNHSASASGNHDSLIRWLRPWVEKGEVNRVVAPLSYGSPQVAAEVCRQGEEELGSTFEPWLDFMPKEEYFSALNEISVAWFGHNRQEGASNIFFFLANGTKVFLRSNNNLLKLLKDKGYYVFELEEYVEKADAMDVMSMDEMMHNYQLVKQEFSQVAIDKSYQQLIER</sequence>
<comment type="caution">
    <text evidence="1">The sequence shown here is derived from an EMBL/GenBank/DDBJ whole genome shotgun (WGS) entry which is preliminary data.</text>
</comment>
<evidence type="ECO:0008006" key="3">
    <source>
        <dbReference type="Google" id="ProtNLM"/>
    </source>
</evidence>
<dbReference type="AlphaFoldDB" id="A0A5C6RM55"/>
<evidence type="ECO:0000313" key="1">
    <source>
        <dbReference type="EMBL" id="TXB62989.1"/>
    </source>
</evidence>
<dbReference type="RefSeq" id="WP_147167709.1">
    <property type="nucleotide sequence ID" value="NZ_VOOR01000021.1"/>
</dbReference>
<reference evidence="1 2" key="1">
    <citation type="submission" date="2019-08" db="EMBL/GenBank/DDBJ databases">
        <title>Genome of Phaeodactylibacter luteus.</title>
        <authorList>
            <person name="Bowman J.P."/>
        </authorList>
    </citation>
    <scope>NUCLEOTIDE SEQUENCE [LARGE SCALE GENOMIC DNA]</scope>
    <source>
        <strain evidence="1 2">KCTC 42180</strain>
    </source>
</reference>
<organism evidence="1 2">
    <name type="scientific">Phaeodactylibacter luteus</name>
    <dbReference type="NCBI Taxonomy" id="1564516"/>
    <lineage>
        <taxon>Bacteria</taxon>
        <taxon>Pseudomonadati</taxon>
        <taxon>Bacteroidota</taxon>
        <taxon>Saprospiria</taxon>
        <taxon>Saprospirales</taxon>
        <taxon>Haliscomenobacteraceae</taxon>
        <taxon>Phaeodactylibacter</taxon>
    </lineage>
</organism>
<keyword evidence="2" id="KW-1185">Reference proteome</keyword>
<dbReference type="Proteomes" id="UP000321580">
    <property type="component" value="Unassembled WGS sequence"/>
</dbReference>
<gene>
    <name evidence="1" type="ORF">FRY97_11655</name>
</gene>
<name>A0A5C6RM55_9BACT</name>
<dbReference type="OrthoDB" id="1083028at2"/>
<proteinExistence type="predicted"/>
<protein>
    <recommendedName>
        <fullName evidence="3">4-alpha-L-fucosyltransferase</fullName>
    </recommendedName>
</protein>
<accession>A0A5C6RM55</accession>